<name>A0A2S6I3G8_9BACT</name>
<gene>
    <name evidence="2" type="ORF">CLV84_2630</name>
</gene>
<protein>
    <recommendedName>
        <fullName evidence="4">NfeD-like C-terminal domain-containing protein</fullName>
    </recommendedName>
</protein>
<dbReference type="InterPro" id="IPR012340">
    <property type="entry name" value="NA-bd_OB-fold"/>
</dbReference>
<dbReference type="RefSeq" id="WP_104420215.1">
    <property type="nucleotide sequence ID" value="NZ_PTJC01000006.1"/>
</dbReference>
<reference evidence="2 3" key="1">
    <citation type="submission" date="2018-02" db="EMBL/GenBank/DDBJ databases">
        <title>Genomic Encyclopedia of Archaeal and Bacterial Type Strains, Phase II (KMG-II): from individual species to whole genera.</title>
        <authorList>
            <person name="Goeker M."/>
        </authorList>
    </citation>
    <scope>NUCLEOTIDE SEQUENCE [LARGE SCALE GENOMIC DNA]</scope>
    <source>
        <strain evidence="2 3">DSM 29526</strain>
    </source>
</reference>
<dbReference type="Proteomes" id="UP000237662">
    <property type="component" value="Unassembled WGS sequence"/>
</dbReference>
<accession>A0A2S6I3G8</accession>
<evidence type="ECO:0000313" key="2">
    <source>
        <dbReference type="EMBL" id="PPK85726.1"/>
    </source>
</evidence>
<keyword evidence="1" id="KW-0472">Membrane</keyword>
<evidence type="ECO:0000256" key="1">
    <source>
        <dbReference type="SAM" id="Phobius"/>
    </source>
</evidence>
<dbReference type="AlphaFoldDB" id="A0A2S6I3G8"/>
<dbReference type="EMBL" id="PTJC01000006">
    <property type="protein sequence ID" value="PPK85726.1"/>
    <property type="molecule type" value="Genomic_DNA"/>
</dbReference>
<feature type="transmembrane region" description="Helical" evidence="1">
    <location>
        <begin position="7"/>
        <end position="28"/>
    </location>
</feature>
<keyword evidence="1" id="KW-0812">Transmembrane</keyword>
<feature type="transmembrane region" description="Helical" evidence="1">
    <location>
        <begin position="40"/>
        <end position="63"/>
    </location>
</feature>
<evidence type="ECO:0008006" key="4">
    <source>
        <dbReference type="Google" id="ProtNLM"/>
    </source>
</evidence>
<keyword evidence="3" id="KW-1185">Reference proteome</keyword>
<organism evidence="2 3">
    <name type="scientific">Neolewinella xylanilytica</name>
    <dbReference type="NCBI Taxonomy" id="1514080"/>
    <lineage>
        <taxon>Bacteria</taxon>
        <taxon>Pseudomonadati</taxon>
        <taxon>Bacteroidota</taxon>
        <taxon>Saprospiria</taxon>
        <taxon>Saprospirales</taxon>
        <taxon>Lewinellaceae</taxon>
        <taxon>Neolewinella</taxon>
    </lineage>
</organism>
<sequence>MVIVLTYISLIAGGLLIVLLLAGIFGGMDFDVDADVDGEAAVGMGGVGIIKGALTFLSVGSWAARLLLITSSNPFLSLLAGLAAGAVAVYLLSLVVSFLLNQEADVNWQAEDTLQEVGQVYLRIPAQGEGIVRVAAKGGIREMKARSRHGLDLPTGTMIIVEECTPEGMLVVSPTEPMPHSKPLEP</sequence>
<dbReference type="OrthoDB" id="1495902at2"/>
<proteinExistence type="predicted"/>
<feature type="transmembrane region" description="Helical" evidence="1">
    <location>
        <begin position="75"/>
        <end position="100"/>
    </location>
</feature>
<comment type="caution">
    <text evidence="2">The sequence shown here is derived from an EMBL/GenBank/DDBJ whole genome shotgun (WGS) entry which is preliminary data.</text>
</comment>
<keyword evidence="1" id="KW-1133">Transmembrane helix</keyword>
<evidence type="ECO:0000313" key="3">
    <source>
        <dbReference type="Proteomes" id="UP000237662"/>
    </source>
</evidence>
<dbReference type="Gene3D" id="2.40.50.140">
    <property type="entry name" value="Nucleic acid-binding proteins"/>
    <property type="match status" value="1"/>
</dbReference>